<name>A0A382QCA1_9ZZZZ</name>
<feature type="non-terminal residue" evidence="1">
    <location>
        <position position="257"/>
    </location>
</feature>
<accession>A0A382QCA1</accession>
<evidence type="ECO:0008006" key="2">
    <source>
        <dbReference type="Google" id="ProtNLM"/>
    </source>
</evidence>
<sequence length="257" mass="29481">MSLKGKDIIIISSRDWSHNWQLHHQLATSLVENGNRVLFLENTGARGLLVKDFGRIVNRVRNWLKGMRWFWEVRENLVVFSPLFLPFQFSRLALFVNKGLVLLPLWMWMRFNQYSSPLVISFLPTPLAQRLIEELNPILTVYYCANNVAGVWGVSKRMHSWENRFFEKADAVFVISKSIQERAERFGMQVYSFPAGVDLEKFVTSRNAGVPEDIADFSHPVIGYVGAISDVFNQKLVAWLAESMPEATITLVGPKCT</sequence>
<dbReference type="AlphaFoldDB" id="A0A382QCA1"/>
<dbReference type="Gene3D" id="3.40.50.11010">
    <property type="match status" value="1"/>
</dbReference>
<organism evidence="1">
    <name type="scientific">marine metagenome</name>
    <dbReference type="NCBI Taxonomy" id="408172"/>
    <lineage>
        <taxon>unclassified sequences</taxon>
        <taxon>metagenomes</taxon>
        <taxon>ecological metagenomes</taxon>
    </lineage>
</organism>
<reference evidence="1" key="1">
    <citation type="submission" date="2018-05" db="EMBL/GenBank/DDBJ databases">
        <authorList>
            <person name="Lanie J.A."/>
            <person name="Ng W.-L."/>
            <person name="Kazmierczak K.M."/>
            <person name="Andrzejewski T.M."/>
            <person name="Davidsen T.M."/>
            <person name="Wayne K.J."/>
            <person name="Tettelin H."/>
            <person name="Glass J.I."/>
            <person name="Rusch D."/>
            <person name="Podicherti R."/>
            <person name="Tsui H.-C.T."/>
            <person name="Winkler M.E."/>
        </authorList>
    </citation>
    <scope>NUCLEOTIDE SEQUENCE</scope>
</reference>
<evidence type="ECO:0000313" key="1">
    <source>
        <dbReference type="EMBL" id="SVC82677.1"/>
    </source>
</evidence>
<proteinExistence type="predicted"/>
<dbReference type="EMBL" id="UINC01113217">
    <property type="protein sequence ID" value="SVC82677.1"/>
    <property type="molecule type" value="Genomic_DNA"/>
</dbReference>
<protein>
    <recommendedName>
        <fullName evidence="2">Glycosyltransferase subfamily 4-like N-terminal domain-containing protein</fullName>
    </recommendedName>
</protein>
<gene>
    <name evidence="1" type="ORF">METZ01_LOCUS335531</name>
</gene>
<feature type="non-terminal residue" evidence="1">
    <location>
        <position position="1"/>
    </location>
</feature>
<dbReference type="SUPFAM" id="SSF53756">
    <property type="entry name" value="UDP-Glycosyltransferase/glycogen phosphorylase"/>
    <property type="match status" value="1"/>
</dbReference>